<dbReference type="Gene3D" id="3.40.50.300">
    <property type="entry name" value="P-loop containing nucleotide triphosphate hydrolases"/>
    <property type="match status" value="1"/>
</dbReference>
<sequence length="302" mass="32779">MEIESEVAISDLRASALPLPTLGDLLTIRQEPGPQPDSDHIVFAWPGRYGARLGTIDDDWMITSRLDGAFRIDPAYRTLRVYSERTPPSAACIDVLVRRILPRLMVARGAMTIHAAAIATQGRGILLLGASGAGKSTTTAALAAMPGWDLFSDDLSTIWEGSPPHLAPSARGVCLWQPSVTGLALDPARCTAMPGYDGKFRFEPDAPLVTAPVPLRAFVFLAQDPECHAPRLAPMIRANAFIRAIRQLNLFNPADAEQHQQAIARLSRIAAGLPMLRLSYPPRYDVFPAIADLLTEQVLRCA</sequence>
<reference evidence="2" key="1">
    <citation type="journal article" date="2019" name="Int. J. Syst. Evol. Microbiol.">
        <title>The Global Catalogue of Microorganisms (GCM) 10K type strain sequencing project: providing services to taxonomists for standard genome sequencing and annotation.</title>
        <authorList>
            <consortium name="The Broad Institute Genomics Platform"/>
            <consortium name="The Broad Institute Genome Sequencing Center for Infectious Disease"/>
            <person name="Wu L."/>
            <person name="Ma J."/>
        </authorList>
    </citation>
    <scope>NUCLEOTIDE SEQUENCE [LARGE SCALE GENOMIC DNA]</scope>
    <source>
        <strain evidence="2">CGMCC 1.10106</strain>
    </source>
</reference>
<dbReference type="Proteomes" id="UP000618591">
    <property type="component" value="Unassembled WGS sequence"/>
</dbReference>
<evidence type="ECO:0000313" key="2">
    <source>
        <dbReference type="Proteomes" id="UP000618591"/>
    </source>
</evidence>
<proteinExistence type="predicted"/>
<dbReference type="EMBL" id="BMDW01000021">
    <property type="protein sequence ID" value="GGA56952.1"/>
    <property type="molecule type" value="Genomic_DNA"/>
</dbReference>
<dbReference type="InterPro" id="IPR027417">
    <property type="entry name" value="P-loop_NTPase"/>
</dbReference>
<evidence type="ECO:0000313" key="1">
    <source>
        <dbReference type="EMBL" id="GGA56952.1"/>
    </source>
</evidence>
<organism evidence="1 2">
    <name type="scientific">Sphingomonas psychrolutea</name>
    <dbReference type="NCBI Taxonomy" id="1259676"/>
    <lineage>
        <taxon>Bacteria</taxon>
        <taxon>Pseudomonadati</taxon>
        <taxon>Pseudomonadota</taxon>
        <taxon>Alphaproteobacteria</taxon>
        <taxon>Sphingomonadales</taxon>
        <taxon>Sphingomonadaceae</taxon>
        <taxon>Sphingomonas</taxon>
    </lineage>
</organism>
<evidence type="ECO:0008006" key="3">
    <source>
        <dbReference type="Google" id="ProtNLM"/>
    </source>
</evidence>
<dbReference type="SUPFAM" id="SSF53795">
    <property type="entry name" value="PEP carboxykinase-like"/>
    <property type="match status" value="1"/>
</dbReference>
<dbReference type="RefSeq" id="WP_188448773.1">
    <property type="nucleotide sequence ID" value="NZ_BMDW01000021.1"/>
</dbReference>
<comment type="caution">
    <text evidence="1">The sequence shown here is derived from an EMBL/GenBank/DDBJ whole genome shotgun (WGS) entry which is preliminary data.</text>
</comment>
<accession>A0ABQ1H417</accession>
<keyword evidence="2" id="KW-1185">Reference proteome</keyword>
<gene>
    <name evidence="1" type="ORF">GCM10011395_29220</name>
</gene>
<protein>
    <recommendedName>
        <fullName evidence="3">Serine kinase</fullName>
    </recommendedName>
</protein>
<name>A0ABQ1H417_9SPHN</name>